<dbReference type="KEGG" id="hhd:HBHAL_3231"/>
<name>I0JN56_HALH3</name>
<dbReference type="AlphaFoldDB" id="I0JN56"/>
<organism evidence="1 2">
    <name type="scientific">Halobacillus halophilus (strain ATCC 35676 / DSM 2266 / JCM 20832 / KCTC 3685 / LMG 17431 / NBRC 102448 / NCIMB 2269)</name>
    <name type="common">Sporosarcina halophila</name>
    <dbReference type="NCBI Taxonomy" id="866895"/>
    <lineage>
        <taxon>Bacteria</taxon>
        <taxon>Bacillati</taxon>
        <taxon>Bacillota</taxon>
        <taxon>Bacilli</taxon>
        <taxon>Bacillales</taxon>
        <taxon>Bacillaceae</taxon>
        <taxon>Halobacillus</taxon>
    </lineage>
</organism>
<accession>I0JN56</accession>
<gene>
    <name evidence="1" type="ordered locus">HBHAL_3231</name>
</gene>
<dbReference type="EMBL" id="HE717023">
    <property type="protein sequence ID" value="CCG45576.1"/>
    <property type="molecule type" value="Genomic_DNA"/>
</dbReference>
<reference evidence="1 2" key="1">
    <citation type="journal article" date="2013" name="Environ. Microbiol.">
        <title>Chloride and organic osmolytes: a hybrid strategy to cope with elevated salinities by the moderately halophilic, chloride-dependent bacterium Halobacillus halophilus.</title>
        <authorList>
            <person name="Saum S.H."/>
            <person name="Pfeiffer F."/>
            <person name="Palm P."/>
            <person name="Rampp M."/>
            <person name="Schuster S.C."/>
            <person name="Muller V."/>
            <person name="Oesterhelt D."/>
        </authorList>
    </citation>
    <scope>NUCLEOTIDE SEQUENCE [LARGE SCALE GENOMIC DNA]</scope>
    <source>
        <strain evidence="2">ATCC 35676 / DSM 2266 / JCM 20832 / KCTC 3685 / LMG 17431 / NBRC 102448 / NCIMB 2269</strain>
    </source>
</reference>
<dbReference type="Proteomes" id="UP000007397">
    <property type="component" value="Chromosome"/>
</dbReference>
<dbReference type="STRING" id="866895.HBHAL_3231"/>
<sequence length="32" mass="3932">MNEQFQPGKYTWLFIFAIIEKKKEKCRKLITV</sequence>
<protein>
    <submittedName>
        <fullName evidence="1">Uncharacterized protein</fullName>
    </submittedName>
</protein>
<keyword evidence="2" id="KW-1185">Reference proteome</keyword>
<dbReference type="HOGENOM" id="CLU_3389728_0_0_9"/>
<evidence type="ECO:0000313" key="2">
    <source>
        <dbReference type="Proteomes" id="UP000007397"/>
    </source>
</evidence>
<proteinExistence type="predicted"/>
<evidence type="ECO:0000313" key="1">
    <source>
        <dbReference type="EMBL" id="CCG45576.1"/>
    </source>
</evidence>